<dbReference type="Pfam" id="PF19516">
    <property type="entry name" value="DUF6049"/>
    <property type="match status" value="1"/>
</dbReference>
<dbReference type="Proteomes" id="UP000642284">
    <property type="component" value="Unassembled WGS sequence"/>
</dbReference>
<keyword evidence="2" id="KW-0472">Membrane</keyword>
<evidence type="ECO:0008006" key="5">
    <source>
        <dbReference type="Google" id="ProtNLM"/>
    </source>
</evidence>
<feature type="compositionally biased region" description="Polar residues" evidence="1">
    <location>
        <begin position="112"/>
        <end position="126"/>
    </location>
</feature>
<feature type="compositionally biased region" description="Gly residues" evidence="1">
    <location>
        <begin position="770"/>
        <end position="782"/>
    </location>
</feature>
<feature type="region of interest" description="Disordered" evidence="1">
    <location>
        <begin position="112"/>
        <end position="132"/>
    </location>
</feature>
<feature type="region of interest" description="Disordered" evidence="1">
    <location>
        <begin position="739"/>
        <end position="818"/>
    </location>
</feature>
<keyword evidence="2" id="KW-1133">Transmembrane helix</keyword>
<keyword evidence="4" id="KW-1185">Reference proteome</keyword>
<evidence type="ECO:0000313" key="4">
    <source>
        <dbReference type="Proteomes" id="UP000642284"/>
    </source>
</evidence>
<evidence type="ECO:0000256" key="2">
    <source>
        <dbReference type="SAM" id="Phobius"/>
    </source>
</evidence>
<evidence type="ECO:0000256" key="1">
    <source>
        <dbReference type="SAM" id="MobiDB-lite"/>
    </source>
</evidence>
<feature type="compositionally biased region" description="Gly residues" evidence="1">
    <location>
        <begin position="745"/>
        <end position="759"/>
    </location>
</feature>
<accession>A0ABR7SHZ2</accession>
<proteinExistence type="predicted"/>
<feature type="compositionally biased region" description="Polar residues" evidence="1">
    <location>
        <begin position="799"/>
        <end position="810"/>
    </location>
</feature>
<gene>
    <name evidence="3" type="ORF">H9Y04_16720</name>
</gene>
<keyword evidence="2" id="KW-0812">Transmembrane</keyword>
<organism evidence="3 4">
    <name type="scientific">Streptomyces polyasparticus</name>
    <dbReference type="NCBI Taxonomy" id="2767826"/>
    <lineage>
        <taxon>Bacteria</taxon>
        <taxon>Bacillati</taxon>
        <taxon>Actinomycetota</taxon>
        <taxon>Actinomycetes</taxon>
        <taxon>Kitasatosporales</taxon>
        <taxon>Streptomycetaceae</taxon>
        <taxon>Streptomyces</taxon>
    </lineage>
</organism>
<name>A0ABR7SHZ2_9ACTN</name>
<dbReference type="InterPro" id="IPR046112">
    <property type="entry name" value="DUF6049"/>
</dbReference>
<protein>
    <recommendedName>
        <fullName evidence="5">Secreted protein</fullName>
    </recommendedName>
</protein>
<comment type="caution">
    <text evidence="3">The sequence shown here is derived from an EMBL/GenBank/DDBJ whole genome shotgun (WGS) entry which is preliminary data.</text>
</comment>
<sequence>MAEAADFQGTSPSPARRWLRRRAAPLVGLPLLAGLLAQPGGAGAYAASGQSTAVKAEPTGPRTVSVSINSFSPQVPSEGDTLTIRGKIENESSQTVTDASVALHVGQSLGSRTQIDSATGQTNSVTGAEGPPAGGDEYLQEFEKIAPHGTEDFQLSIPVKELDLGGEGVYQLGVALTGRTESQYNQILGIERTFLPWQPDAASDPTKVSYMWPLVSRTHLTAESASDANQTPVFKDEDLLEEIAPGGRLERMVSEGSTLPVTWVIDPDLVASAALMAQPYNVQGPGDKVVAGSEDNQEIARKWLNSLVDAVEDEKVVALPFADPDLASMAHGGNAVRVSLSHLKDATEASVTTLETLLHIKPNTDFAWPAEGAVDPKIIDTATSAGAHNVIARSDSFQETGNLSYTPTAARPIGDGTTAVVADARLSKAFQGDMTSAEKSTLATQQFLAQSLMINLQDPEKQRSVVIAPQRMPSAAQVMTMASAIRALDSGSWSQSENLITSAKEKPDPGATTDVPSADTYPAALRKQEMALTGFGEIEEIQKKLDDFKVILTRPDRVVVPFGRAIDRALSTSWRGLPKEAHAYRKSVDKYLTSLTGSVVLIDKSDAQLSGRSATIPVTVQNNLAQGVKNLRLRLTSTKPNRLKINGERFDEQQVEVAGGHAQSLKFSTTANATGPVDVVAQLVTADGKEYGDPVPFTVRVTEVPATVLAVIAGGFLLLVLAGFRMYQRRKRIVAARAEERNGGAADGGAADGPEGGTPDGPEGDTGDGTDSGPGDGTGSGPGPEDEGGPQPEQPSDPTPDTATESTDPSGTGERVDR</sequence>
<dbReference type="EMBL" id="JACTVJ010000007">
    <property type="protein sequence ID" value="MBC9714207.1"/>
    <property type="molecule type" value="Genomic_DNA"/>
</dbReference>
<reference evidence="3 4" key="1">
    <citation type="submission" date="2020-08" db="EMBL/GenBank/DDBJ databases">
        <title>Genemic of Streptomyces polyaspartic.</title>
        <authorList>
            <person name="Liu W."/>
        </authorList>
    </citation>
    <scope>NUCLEOTIDE SEQUENCE [LARGE SCALE GENOMIC DNA]</scope>
    <source>
        <strain evidence="3 4">TRM66268-LWL</strain>
    </source>
</reference>
<evidence type="ECO:0000313" key="3">
    <source>
        <dbReference type="EMBL" id="MBC9714207.1"/>
    </source>
</evidence>
<feature type="transmembrane region" description="Helical" evidence="2">
    <location>
        <begin position="704"/>
        <end position="724"/>
    </location>
</feature>